<dbReference type="AlphaFoldDB" id="A0A4Y7IGB1"/>
<feature type="compositionally biased region" description="Polar residues" evidence="2">
    <location>
        <begin position="34"/>
        <end position="43"/>
    </location>
</feature>
<dbReference type="Pfam" id="PF03004">
    <property type="entry name" value="Transposase_24"/>
    <property type="match status" value="1"/>
</dbReference>
<dbReference type="Proteomes" id="UP000316621">
    <property type="component" value="Chromosome 1"/>
</dbReference>
<dbReference type="InterPro" id="IPR004252">
    <property type="entry name" value="Probable_transposase_24"/>
</dbReference>
<dbReference type="Gramene" id="RZC47106">
    <property type="protein sequence ID" value="RZC47106"/>
    <property type="gene ID" value="C5167_040058"/>
</dbReference>
<feature type="coiled-coil region" evidence="1">
    <location>
        <begin position="367"/>
        <end position="394"/>
    </location>
</feature>
<evidence type="ECO:0000313" key="3">
    <source>
        <dbReference type="EMBL" id="RZC47106.1"/>
    </source>
</evidence>
<evidence type="ECO:0008006" key="5">
    <source>
        <dbReference type="Google" id="ProtNLM"/>
    </source>
</evidence>
<dbReference type="PANTHER" id="PTHR33018:SF37">
    <property type="entry name" value="TRANSPOSASE TNP1_EN_SPM-LIKE DOMAIN-CONTAINING PROTEIN"/>
    <property type="match status" value="1"/>
</dbReference>
<evidence type="ECO:0000256" key="1">
    <source>
        <dbReference type="SAM" id="Coils"/>
    </source>
</evidence>
<keyword evidence="4" id="KW-1185">Reference proteome</keyword>
<organism evidence="3 4">
    <name type="scientific">Papaver somniferum</name>
    <name type="common">Opium poppy</name>
    <dbReference type="NCBI Taxonomy" id="3469"/>
    <lineage>
        <taxon>Eukaryota</taxon>
        <taxon>Viridiplantae</taxon>
        <taxon>Streptophyta</taxon>
        <taxon>Embryophyta</taxon>
        <taxon>Tracheophyta</taxon>
        <taxon>Spermatophyta</taxon>
        <taxon>Magnoliopsida</taxon>
        <taxon>Ranunculales</taxon>
        <taxon>Papaveraceae</taxon>
        <taxon>Papaveroideae</taxon>
        <taxon>Papaver</taxon>
    </lineage>
</organism>
<evidence type="ECO:0000256" key="2">
    <source>
        <dbReference type="SAM" id="MobiDB-lite"/>
    </source>
</evidence>
<dbReference type="PANTHER" id="PTHR33018">
    <property type="entry name" value="OS10G0338966 PROTEIN-RELATED"/>
    <property type="match status" value="1"/>
</dbReference>
<keyword evidence="1" id="KW-0175">Coiled coil</keyword>
<proteinExistence type="predicted"/>
<sequence length="485" mass="54502">MCRLIFRRGVVISQRSPDNMARGPRSSSISRRSGNPTTNQPTWTPLVDTRRSPSTNVSDSHGRRSNSSGVSGSHPSSQGEHSPSGGSETWHEALCQTNSDSEPEISEENMIGDDQRLPIDFNEIGQPIGPTKKTYATKLGKITINLVPPSIKSWKQVPLPLKEEIWRSLSNAYMVPEYLKAKALKMTNMLWKNAKTKLRAMCDDCSSVAEMRKRIPKNLKKEDWDAFVDIVSKGEDKEVRERMKRARSKIKAAHSTGRRAIAKRRHEMEQASPTGKVLRVDLYLATHVYQEMSEEDRLNVSYEVTSRDYVQKVRELNETDEFRGETDLDKDAVAKVLGRDRRGVVRGFGGGVSKTELRASAVSRELLRKEKLKTAAVENRVRNLEETVEELRALSVSPDTNNANNTRPMNVDGQRVQYVVLSNMRKGAVAFGRIDRSADENDDFYFLVLIDEVVILTEPLCVGEGTLSSVKHGDKILWPKHSVGP</sequence>
<accession>A0A4Y7IGB1</accession>
<evidence type="ECO:0000313" key="4">
    <source>
        <dbReference type="Proteomes" id="UP000316621"/>
    </source>
</evidence>
<feature type="region of interest" description="Disordered" evidence="2">
    <location>
        <begin position="15"/>
        <end position="90"/>
    </location>
</feature>
<dbReference type="OMA" id="WSMANIF"/>
<gene>
    <name evidence="3" type="ORF">C5167_040058</name>
</gene>
<feature type="compositionally biased region" description="Low complexity" evidence="2">
    <location>
        <begin position="65"/>
        <end position="79"/>
    </location>
</feature>
<protein>
    <recommendedName>
        <fullName evidence="5">Transposase Tnp1/En/Spm-like domain-containing protein</fullName>
    </recommendedName>
</protein>
<reference evidence="3 4" key="1">
    <citation type="journal article" date="2018" name="Science">
        <title>The opium poppy genome and morphinan production.</title>
        <authorList>
            <person name="Guo L."/>
            <person name="Winzer T."/>
            <person name="Yang X."/>
            <person name="Li Y."/>
            <person name="Ning Z."/>
            <person name="He Z."/>
            <person name="Teodor R."/>
            <person name="Lu Y."/>
            <person name="Bowser T.A."/>
            <person name="Graham I.A."/>
            <person name="Ye K."/>
        </authorList>
    </citation>
    <scope>NUCLEOTIDE SEQUENCE [LARGE SCALE GENOMIC DNA]</scope>
    <source>
        <strain evidence="4">cv. HN1</strain>
        <tissue evidence="3">Leaves</tissue>
    </source>
</reference>
<name>A0A4Y7IGB1_PAPSO</name>
<dbReference type="EMBL" id="CM010715">
    <property type="protein sequence ID" value="RZC47106.1"/>
    <property type="molecule type" value="Genomic_DNA"/>
</dbReference>